<dbReference type="Proteomes" id="UP000237230">
    <property type="component" value="Unassembled WGS sequence"/>
</dbReference>
<comment type="caution">
    <text evidence="1">The sequence shown here is derived from an EMBL/GenBank/DDBJ whole genome shotgun (WGS) entry which is preliminary data.</text>
</comment>
<proteinExistence type="predicted"/>
<accession>A0A2S3WYH1</accession>
<name>A0A2S3WYH1_PSEPU</name>
<evidence type="ECO:0000313" key="2">
    <source>
        <dbReference type="Proteomes" id="UP000237230"/>
    </source>
</evidence>
<dbReference type="EMBL" id="MINH01000021">
    <property type="protein sequence ID" value="POG06429.1"/>
    <property type="molecule type" value="Genomic_DNA"/>
</dbReference>
<evidence type="ECO:0000313" key="1">
    <source>
        <dbReference type="EMBL" id="POG06429.1"/>
    </source>
</evidence>
<reference evidence="1 2" key="2">
    <citation type="submission" date="2018-03" db="EMBL/GenBank/DDBJ databases">
        <title>Draft genome of Pseudomonas putida strain KH-21-114.</title>
        <authorList>
            <person name="Yoshizawa S."/>
            <person name="Khan N.H."/>
            <person name="Nishimura M."/>
            <person name="Chiura H.X."/>
            <person name="Ogura Y."/>
            <person name="Hayashi T."/>
            <person name="Kogure K."/>
        </authorList>
    </citation>
    <scope>NUCLEOTIDE SEQUENCE [LARGE SCALE GENOMIC DNA]</scope>
    <source>
        <strain evidence="1 2">KH-21-114</strain>
    </source>
</reference>
<reference evidence="1 2" key="1">
    <citation type="submission" date="2016-08" db="EMBL/GenBank/DDBJ databases">
        <authorList>
            <person name="Seilhamer J.J."/>
        </authorList>
    </citation>
    <scope>NUCLEOTIDE SEQUENCE [LARGE SCALE GENOMIC DNA]</scope>
    <source>
        <strain evidence="1 2">KH-21-114</strain>
    </source>
</reference>
<sequence>MKMQNGPMTIQRFVIFIPGLQAIHEGKHSRCPSLGEEGHYLFGIEWPVQLCRIIAAPQHRNDQSVPLEQRLVIGDIDQLDQQAVFNKGHQHGFGHFAQVAPDGTEELAFRQHGGQEPIWL</sequence>
<dbReference type="AlphaFoldDB" id="A0A2S3WYH1"/>
<gene>
    <name evidence="1" type="ORF">BGP84_26790</name>
</gene>
<organism evidence="1 2">
    <name type="scientific">Pseudomonas putida</name>
    <name type="common">Arthrobacter siderocapsulatus</name>
    <dbReference type="NCBI Taxonomy" id="303"/>
    <lineage>
        <taxon>Bacteria</taxon>
        <taxon>Pseudomonadati</taxon>
        <taxon>Pseudomonadota</taxon>
        <taxon>Gammaproteobacteria</taxon>
        <taxon>Pseudomonadales</taxon>
        <taxon>Pseudomonadaceae</taxon>
        <taxon>Pseudomonas</taxon>
    </lineage>
</organism>
<protein>
    <submittedName>
        <fullName evidence="1">Uncharacterized protein</fullName>
    </submittedName>
</protein>